<dbReference type="Pfam" id="PF09413">
    <property type="entry name" value="DUF2007"/>
    <property type="match status" value="1"/>
</dbReference>
<keyword evidence="2" id="KW-1185">Reference proteome</keyword>
<name>A0A1G6SBQ0_9ACTN</name>
<dbReference type="SUPFAM" id="SSF54913">
    <property type="entry name" value="GlnB-like"/>
    <property type="match status" value="1"/>
</dbReference>
<dbReference type="InterPro" id="IPR018551">
    <property type="entry name" value="DUF2007"/>
</dbReference>
<accession>A0A1G6SBQ0</accession>
<dbReference type="EMBL" id="FMZM01000006">
    <property type="protein sequence ID" value="SDD14318.1"/>
    <property type="molecule type" value="Genomic_DNA"/>
</dbReference>
<dbReference type="AlphaFoldDB" id="A0A1G6SBQ0"/>
<evidence type="ECO:0000313" key="1">
    <source>
        <dbReference type="EMBL" id="SDD14318.1"/>
    </source>
</evidence>
<dbReference type="OrthoDB" id="5297170at2"/>
<organism evidence="1 2">
    <name type="scientific">Nocardioides lianchengensis</name>
    <dbReference type="NCBI Taxonomy" id="1045774"/>
    <lineage>
        <taxon>Bacteria</taxon>
        <taxon>Bacillati</taxon>
        <taxon>Actinomycetota</taxon>
        <taxon>Actinomycetes</taxon>
        <taxon>Propionibacteriales</taxon>
        <taxon>Nocardioidaceae</taxon>
        <taxon>Nocardioides</taxon>
    </lineage>
</organism>
<dbReference type="Gene3D" id="3.30.70.790">
    <property type="entry name" value="UreE, C-terminal domain"/>
    <property type="match status" value="1"/>
</dbReference>
<gene>
    <name evidence="1" type="ORF">SAMN05421872_10694</name>
</gene>
<sequence>MSELIRTNDVALISVVEALLQDADIPCHVADRHASLLEGSLNFLQMRVLVPDEREAEARELLTDADLGQWLKPGRSPAANGQPSPAADV</sequence>
<dbReference type="Proteomes" id="UP000199034">
    <property type="component" value="Unassembled WGS sequence"/>
</dbReference>
<dbReference type="STRING" id="1045774.SAMN05421872_10694"/>
<evidence type="ECO:0000313" key="2">
    <source>
        <dbReference type="Proteomes" id="UP000199034"/>
    </source>
</evidence>
<protein>
    <submittedName>
        <fullName evidence="1">Putative signal transducing protein</fullName>
    </submittedName>
</protein>
<reference evidence="1 2" key="1">
    <citation type="submission" date="2016-10" db="EMBL/GenBank/DDBJ databases">
        <authorList>
            <person name="de Groot N.N."/>
        </authorList>
    </citation>
    <scope>NUCLEOTIDE SEQUENCE [LARGE SCALE GENOMIC DNA]</scope>
    <source>
        <strain evidence="1 2">CGMCC 4.6858</strain>
    </source>
</reference>
<proteinExistence type="predicted"/>
<dbReference type="RefSeq" id="WP_090855948.1">
    <property type="nucleotide sequence ID" value="NZ_FMZM01000006.1"/>
</dbReference>
<dbReference type="InterPro" id="IPR011322">
    <property type="entry name" value="N-reg_PII-like_a/b"/>
</dbReference>